<keyword evidence="2" id="KW-1133">Transmembrane helix</keyword>
<keyword evidence="4" id="KW-1185">Reference proteome</keyword>
<organism evidence="3 4">
    <name type="scientific">Molorchus minor</name>
    <dbReference type="NCBI Taxonomy" id="1323400"/>
    <lineage>
        <taxon>Eukaryota</taxon>
        <taxon>Metazoa</taxon>
        <taxon>Ecdysozoa</taxon>
        <taxon>Arthropoda</taxon>
        <taxon>Hexapoda</taxon>
        <taxon>Insecta</taxon>
        <taxon>Pterygota</taxon>
        <taxon>Neoptera</taxon>
        <taxon>Endopterygota</taxon>
        <taxon>Coleoptera</taxon>
        <taxon>Polyphaga</taxon>
        <taxon>Cucujiformia</taxon>
        <taxon>Chrysomeloidea</taxon>
        <taxon>Cerambycidae</taxon>
        <taxon>Lamiinae</taxon>
        <taxon>Monochamini</taxon>
        <taxon>Molorchus</taxon>
    </lineage>
</organism>
<sequence length="112" mass="12219">MTSLAIGIATGVAYVGCVLCCRGIVKCANRKKNERERDPYSGDVGCKKRRKLTQLHTVVIFVFLLNQKPPPGRGKTLVTQYPPARTTGSPIFGVSRRQRGLELPPSSYDGGN</sequence>
<evidence type="ECO:0000256" key="1">
    <source>
        <dbReference type="SAM" id="MobiDB-lite"/>
    </source>
</evidence>
<dbReference type="Proteomes" id="UP001162164">
    <property type="component" value="Unassembled WGS sequence"/>
</dbReference>
<evidence type="ECO:0000313" key="4">
    <source>
        <dbReference type="Proteomes" id="UP001162164"/>
    </source>
</evidence>
<evidence type="ECO:0000256" key="2">
    <source>
        <dbReference type="SAM" id="Phobius"/>
    </source>
</evidence>
<protein>
    <recommendedName>
        <fullName evidence="5">Secreted protein</fullName>
    </recommendedName>
</protein>
<gene>
    <name evidence="3" type="ORF">NQ317_005195</name>
</gene>
<dbReference type="EMBL" id="JAPWTJ010001687">
    <property type="protein sequence ID" value="KAJ8969958.1"/>
    <property type="molecule type" value="Genomic_DNA"/>
</dbReference>
<name>A0ABQ9IZM3_9CUCU</name>
<evidence type="ECO:0008006" key="5">
    <source>
        <dbReference type="Google" id="ProtNLM"/>
    </source>
</evidence>
<proteinExistence type="predicted"/>
<evidence type="ECO:0000313" key="3">
    <source>
        <dbReference type="EMBL" id="KAJ8969958.1"/>
    </source>
</evidence>
<accession>A0ABQ9IZM3</accession>
<keyword evidence="2" id="KW-0472">Membrane</keyword>
<reference evidence="3" key="1">
    <citation type="journal article" date="2023" name="Insect Mol. Biol.">
        <title>Genome sequencing provides insights into the evolution of gene families encoding plant cell wall-degrading enzymes in longhorned beetles.</title>
        <authorList>
            <person name="Shin N.R."/>
            <person name="Okamura Y."/>
            <person name="Kirsch R."/>
            <person name="Pauchet Y."/>
        </authorList>
    </citation>
    <scope>NUCLEOTIDE SEQUENCE</scope>
    <source>
        <strain evidence="3">MMC_N1</strain>
    </source>
</reference>
<comment type="caution">
    <text evidence="3">The sequence shown here is derived from an EMBL/GenBank/DDBJ whole genome shotgun (WGS) entry which is preliminary data.</text>
</comment>
<feature type="transmembrane region" description="Helical" evidence="2">
    <location>
        <begin position="6"/>
        <end position="25"/>
    </location>
</feature>
<keyword evidence="2" id="KW-0812">Transmembrane</keyword>
<feature type="region of interest" description="Disordered" evidence="1">
    <location>
        <begin position="74"/>
        <end position="112"/>
    </location>
</feature>